<dbReference type="InterPro" id="IPR036388">
    <property type="entry name" value="WH-like_DNA-bd_sf"/>
</dbReference>
<dbReference type="HOGENOM" id="CLU_048478_1_3_1"/>
<dbReference type="FunFam" id="1.10.10.10:FF:000328">
    <property type="entry name" value="Lactamase beta 2"/>
    <property type="match status" value="1"/>
</dbReference>
<keyword evidence="3" id="KW-0479">Metal-binding</keyword>
<accession>M7T652</accession>
<protein>
    <submittedName>
        <fullName evidence="7">Putative metallo-beta-lactamase domain protein</fullName>
    </submittedName>
</protein>
<comment type="similarity">
    <text evidence="2">Belongs to the metallo-beta-lactamase superfamily. Glyoxalase II family.</text>
</comment>
<dbReference type="PANTHER" id="PTHR23131">
    <property type="entry name" value="ENDORIBONUCLEASE LACTB2"/>
    <property type="match status" value="1"/>
</dbReference>
<keyword evidence="8" id="KW-1185">Reference proteome</keyword>
<evidence type="ECO:0000256" key="1">
    <source>
        <dbReference type="ARBA" id="ARBA00001947"/>
    </source>
</evidence>
<evidence type="ECO:0000256" key="3">
    <source>
        <dbReference type="ARBA" id="ARBA00022723"/>
    </source>
</evidence>
<evidence type="ECO:0000313" key="8">
    <source>
        <dbReference type="Proteomes" id="UP000012174"/>
    </source>
</evidence>
<dbReference type="OMA" id="GDHVMAW"/>
<dbReference type="PANTHER" id="PTHR23131:SF0">
    <property type="entry name" value="ENDORIBONUCLEASE LACTB2"/>
    <property type="match status" value="1"/>
</dbReference>
<dbReference type="STRING" id="1287681.M7T652"/>
<dbReference type="InterPro" id="IPR050662">
    <property type="entry name" value="Sec-metab_biosynth-thioest"/>
</dbReference>
<dbReference type="EMBL" id="KB706892">
    <property type="protein sequence ID" value="EMR65301.1"/>
    <property type="molecule type" value="Genomic_DNA"/>
</dbReference>
<reference evidence="8" key="1">
    <citation type="journal article" date="2013" name="Genome Announc.">
        <title>Draft genome sequence of the grapevine dieback fungus Eutypa lata UCR-EL1.</title>
        <authorList>
            <person name="Blanco-Ulate B."/>
            <person name="Rolshausen P.E."/>
            <person name="Cantu D."/>
        </authorList>
    </citation>
    <scope>NUCLEOTIDE SEQUENCE [LARGE SCALE GENOMIC DNA]</scope>
    <source>
        <strain evidence="8">UCR-EL1</strain>
    </source>
</reference>
<sequence length="306" mass="33385">MAATQLVHIPEVERLSASCIRILGGNPGKFTLQGTNTYLVGTGPARLLIDTGEGKPSWISALKRTLEEERASVQKALITHWHPDHVGGIAQLLEHAPGTAVYKHDPGDGDNSHQSPAAAADWLDIKDGQTFEVDGAILTAVHTPGHTTDHMAFVLREEDALFTGDNVLGQGTAVFEDLGTYLRSLAKMEKLVAGRAYPGHGPVLPEAGAKISEYVRHRHQREAQVLETLGSAKGGSESVSPPVTGLEQIDRWSSMELVKVIYREVPESLHLPAQGGVLQILRKLRDEDKVILEGEDRWRLKDRFSL</sequence>
<organism evidence="7 8">
    <name type="scientific">Eutypa lata (strain UCR-EL1)</name>
    <name type="common">Grapevine dieback disease fungus</name>
    <name type="synonym">Eutypa armeniacae</name>
    <dbReference type="NCBI Taxonomy" id="1287681"/>
    <lineage>
        <taxon>Eukaryota</taxon>
        <taxon>Fungi</taxon>
        <taxon>Dikarya</taxon>
        <taxon>Ascomycota</taxon>
        <taxon>Pezizomycotina</taxon>
        <taxon>Sordariomycetes</taxon>
        <taxon>Xylariomycetidae</taxon>
        <taxon>Xylariales</taxon>
        <taxon>Diatrypaceae</taxon>
        <taxon>Eutypa</taxon>
    </lineage>
</organism>
<proteinExistence type="inferred from homology"/>
<dbReference type="eggNOG" id="KOG0813">
    <property type="taxonomic scope" value="Eukaryota"/>
</dbReference>
<evidence type="ECO:0000256" key="4">
    <source>
        <dbReference type="ARBA" id="ARBA00022801"/>
    </source>
</evidence>
<dbReference type="Pfam" id="PF17778">
    <property type="entry name" value="WHD_BLACT"/>
    <property type="match status" value="1"/>
</dbReference>
<dbReference type="CDD" id="cd07722">
    <property type="entry name" value="LACTB2-like_MBL-fold"/>
    <property type="match status" value="1"/>
</dbReference>
<dbReference type="Proteomes" id="UP000012174">
    <property type="component" value="Unassembled WGS sequence"/>
</dbReference>
<feature type="domain" description="Metallo-beta-lactamase" evidence="6">
    <location>
        <begin position="34"/>
        <end position="200"/>
    </location>
</feature>
<dbReference type="SMART" id="SM00849">
    <property type="entry name" value="Lactamase_B"/>
    <property type="match status" value="1"/>
</dbReference>
<dbReference type="GO" id="GO:0016787">
    <property type="term" value="F:hydrolase activity"/>
    <property type="evidence" value="ECO:0007669"/>
    <property type="project" value="UniProtKB-KW"/>
</dbReference>
<dbReference type="GO" id="GO:0044550">
    <property type="term" value="P:secondary metabolite biosynthetic process"/>
    <property type="evidence" value="ECO:0007669"/>
    <property type="project" value="TreeGrafter"/>
</dbReference>
<dbReference type="SUPFAM" id="SSF56281">
    <property type="entry name" value="Metallo-hydrolase/oxidoreductase"/>
    <property type="match status" value="1"/>
</dbReference>
<evidence type="ECO:0000256" key="2">
    <source>
        <dbReference type="ARBA" id="ARBA00006759"/>
    </source>
</evidence>
<dbReference type="InterPro" id="IPR001279">
    <property type="entry name" value="Metallo-B-lactamas"/>
</dbReference>
<dbReference type="FunFam" id="3.60.15.10:FF:000041">
    <property type="entry name" value="Metallo-beta-lactamase domain protein"/>
    <property type="match status" value="1"/>
</dbReference>
<evidence type="ECO:0000259" key="6">
    <source>
        <dbReference type="SMART" id="SM00849"/>
    </source>
</evidence>
<gene>
    <name evidence="7" type="ORF">UCREL1_7717</name>
</gene>
<dbReference type="Gene3D" id="1.10.10.10">
    <property type="entry name" value="Winged helix-like DNA-binding domain superfamily/Winged helix DNA-binding domain"/>
    <property type="match status" value="1"/>
</dbReference>
<dbReference type="InterPro" id="IPR041516">
    <property type="entry name" value="LACTB2_WH"/>
</dbReference>
<dbReference type="Pfam" id="PF00753">
    <property type="entry name" value="Lactamase_B"/>
    <property type="match status" value="1"/>
</dbReference>
<keyword evidence="5" id="KW-0862">Zinc</keyword>
<comment type="cofactor">
    <cofactor evidence="1">
        <name>Zn(2+)</name>
        <dbReference type="ChEBI" id="CHEBI:29105"/>
    </cofactor>
</comment>
<dbReference type="InterPro" id="IPR036866">
    <property type="entry name" value="RibonucZ/Hydroxyglut_hydro"/>
</dbReference>
<dbReference type="Gene3D" id="3.60.15.10">
    <property type="entry name" value="Ribonuclease Z/Hydroxyacylglutathione hydrolase-like"/>
    <property type="match status" value="1"/>
</dbReference>
<evidence type="ECO:0000313" key="7">
    <source>
        <dbReference type="EMBL" id="EMR65301.1"/>
    </source>
</evidence>
<dbReference type="AlphaFoldDB" id="M7T652"/>
<dbReference type="OrthoDB" id="17458at2759"/>
<name>M7T652_EUTLA</name>
<dbReference type="KEGG" id="ela:UCREL1_7717"/>
<dbReference type="InterPro" id="IPR047921">
    <property type="entry name" value="LACTB2-like_MBL-fold"/>
</dbReference>
<dbReference type="GO" id="GO:0046872">
    <property type="term" value="F:metal ion binding"/>
    <property type="evidence" value="ECO:0007669"/>
    <property type="project" value="UniProtKB-KW"/>
</dbReference>
<evidence type="ECO:0000256" key="5">
    <source>
        <dbReference type="ARBA" id="ARBA00022833"/>
    </source>
</evidence>
<keyword evidence="4" id="KW-0378">Hydrolase</keyword>